<comment type="function">
    <text evidence="1">Probable aspartic protease that is responsible for the proteolytic cleavage of the RNA polymerase sigma E factor (SigE/spoIIGB) to yield the active peptide in the mother cell during sporulation. Responds to a signal from the forespore that is triggered by the extracellular signal protein SpoIIR.</text>
</comment>
<evidence type="ECO:0000256" key="3">
    <source>
        <dbReference type="SAM" id="Phobius"/>
    </source>
</evidence>
<dbReference type="InterPro" id="IPR005081">
    <property type="entry name" value="SpoIIGA"/>
</dbReference>
<feature type="transmembrane region" description="Helical" evidence="3">
    <location>
        <begin position="37"/>
        <end position="54"/>
    </location>
</feature>
<keyword evidence="1 3" id="KW-0472">Membrane</keyword>
<organism evidence="4">
    <name type="scientific">Proteinivorax tanatarense</name>
    <dbReference type="NCBI Taxonomy" id="1260629"/>
    <lineage>
        <taxon>Bacteria</taxon>
        <taxon>Bacillati</taxon>
        <taxon>Bacillota</taxon>
        <taxon>Clostridia</taxon>
        <taxon>Eubacteriales</taxon>
        <taxon>Proteinivoracaceae</taxon>
        <taxon>Proteinivorax</taxon>
    </lineage>
</organism>
<keyword evidence="1" id="KW-1003">Cell membrane</keyword>
<dbReference type="GO" id="GO:0006508">
    <property type="term" value="P:proteolysis"/>
    <property type="evidence" value="ECO:0007669"/>
    <property type="project" value="UniProtKB-KW"/>
</dbReference>
<dbReference type="RefSeq" id="WP_350344852.1">
    <property type="nucleotide sequence ID" value="NZ_CP158367.1"/>
</dbReference>
<keyword evidence="1" id="KW-0645">Protease</keyword>
<accession>A0AAU7VPY3</accession>
<dbReference type="GO" id="GO:0030435">
    <property type="term" value="P:sporulation resulting in formation of a cellular spore"/>
    <property type="evidence" value="ECO:0007669"/>
    <property type="project" value="UniProtKB-KW"/>
</dbReference>
<dbReference type="EMBL" id="CP158367">
    <property type="protein sequence ID" value="XBX76118.1"/>
    <property type="molecule type" value="Genomic_DNA"/>
</dbReference>
<proteinExistence type="inferred from homology"/>
<keyword evidence="3" id="KW-1133">Transmembrane helix</keyword>
<feature type="transmembrane region" description="Helical" evidence="3">
    <location>
        <begin position="125"/>
        <end position="149"/>
    </location>
</feature>
<dbReference type="EC" id="3.4.23.-" evidence="1"/>
<keyword evidence="3" id="KW-0812">Transmembrane</keyword>
<protein>
    <recommendedName>
        <fullName evidence="1">Sporulation sigma-E factor-processing peptidase</fullName>
        <ecNumber evidence="1">3.4.23.-</ecNumber>
    </recommendedName>
    <alternativeName>
        <fullName evidence="1">Membrane-associated aspartic protease</fullName>
    </alternativeName>
    <alternativeName>
        <fullName evidence="1">Stage II sporulation protein GA</fullName>
    </alternativeName>
</protein>
<reference evidence="4" key="2">
    <citation type="submission" date="2024-06" db="EMBL/GenBank/DDBJ databases">
        <authorList>
            <person name="Petrova K.O."/>
            <person name="Toshchakov S.V."/>
            <person name="Boltjanskaja Y.V."/>
            <person name="Kevbrin V."/>
        </authorList>
    </citation>
    <scope>NUCLEOTIDE SEQUENCE</scope>
    <source>
        <strain evidence="4">Z-910T</strain>
    </source>
</reference>
<keyword evidence="1" id="KW-0064">Aspartyl protease</keyword>
<dbReference type="GO" id="GO:0004190">
    <property type="term" value="F:aspartic-type endopeptidase activity"/>
    <property type="evidence" value="ECO:0007669"/>
    <property type="project" value="UniProtKB-KW"/>
</dbReference>
<evidence type="ECO:0000313" key="4">
    <source>
        <dbReference type="EMBL" id="XBX76118.1"/>
    </source>
</evidence>
<keyword evidence="1 4" id="KW-0378">Hydrolase</keyword>
<feature type="transmembrane region" description="Helical" evidence="3">
    <location>
        <begin position="87"/>
        <end position="105"/>
    </location>
</feature>
<feature type="active site" evidence="2">
    <location>
        <position position="178"/>
    </location>
</feature>
<dbReference type="PIRSF" id="PIRSF018571">
    <property type="entry name" value="SpoIIGA"/>
    <property type="match status" value="1"/>
</dbReference>
<feature type="transmembrane region" description="Helical" evidence="3">
    <location>
        <begin position="60"/>
        <end position="80"/>
    </location>
</feature>
<dbReference type="AlphaFoldDB" id="A0AAU7VPY3"/>
<comment type="subcellular location">
    <subcellularLocation>
        <location evidence="1">Cell membrane</location>
    </subcellularLocation>
</comment>
<feature type="transmembrane region" description="Helical" evidence="3">
    <location>
        <begin position="6"/>
        <end position="25"/>
    </location>
</feature>
<reference evidence="4" key="1">
    <citation type="journal article" date="2013" name="Extremophiles">
        <title>Proteinivorax tanatarense gen. nov., sp. nov., an anaerobic, haloalkaliphilic, proteolytic bacterium isolated from a decaying algal bloom, and proposal of Proteinivoraceae fam. nov.</title>
        <authorList>
            <person name="Kevbrin V."/>
            <person name="Boltyanskaya Y."/>
            <person name="Zhilina T."/>
            <person name="Kolganova T."/>
            <person name="Lavrentjeva E."/>
            <person name="Kuznetsov B."/>
        </authorList>
    </citation>
    <scope>NUCLEOTIDE SEQUENCE</scope>
    <source>
        <strain evidence="4">Z-910T</strain>
    </source>
</reference>
<sequence length="292" mass="33082">MTLYLDLTLILNGIVCWIAFSITEFVLNFPANKGRKLLACVLGSFYVILYLAWYSLADILLLKLSFVMLTVLVCFGYYSFKRLLEQTACVIVFTASFSGLLFMVMTSLSNGKMAMPNPYIDLKNFLYLTIFLASFVIIPPFFRVFILNIKRLTTSEKMTYELEVWLNNKTIKINGFVDTGNSLVDPISNLPVIIVDRQVLKGKLSSKWDNWLESGKSWNVPDCDLKIRYVPVNTIAGTSLMIIFKPQKVFLVVGDKKRKVKALVGVNPQNDKMVPGFEALIHPSILCNIDNL</sequence>
<dbReference type="Pfam" id="PF03419">
    <property type="entry name" value="Peptidase_U4"/>
    <property type="match status" value="1"/>
</dbReference>
<evidence type="ECO:0000256" key="1">
    <source>
        <dbReference type="PIRNR" id="PIRNR018571"/>
    </source>
</evidence>
<keyword evidence="1" id="KW-0749">Sporulation</keyword>
<evidence type="ECO:0000256" key="2">
    <source>
        <dbReference type="PIRSR" id="PIRSR018571-1"/>
    </source>
</evidence>
<gene>
    <name evidence="4" type="ORF">PRVXT_001294</name>
</gene>
<dbReference type="GO" id="GO:0005886">
    <property type="term" value="C:plasma membrane"/>
    <property type="evidence" value="ECO:0007669"/>
    <property type="project" value="UniProtKB-SubCell"/>
</dbReference>
<name>A0AAU7VPY3_9FIRM</name>
<dbReference type="GO" id="GO:0030436">
    <property type="term" value="P:asexual sporulation"/>
    <property type="evidence" value="ECO:0007669"/>
    <property type="project" value="InterPro"/>
</dbReference>
<comment type="similarity">
    <text evidence="1">Belongs to the peptidase U4 family.</text>
</comment>